<dbReference type="EnsemblMetazoa" id="AARA000018-RA">
    <property type="protein sequence ID" value="AARA000018-PA"/>
    <property type="gene ID" value="AARA000018"/>
</dbReference>
<reference evidence="1" key="1">
    <citation type="submission" date="2022-08" db="UniProtKB">
        <authorList>
            <consortium name="EnsemblMetazoa"/>
        </authorList>
    </citation>
    <scope>IDENTIFICATION</scope>
    <source>
        <strain evidence="1">Dongola</strain>
    </source>
</reference>
<dbReference type="InterPro" id="IPR040676">
    <property type="entry name" value="DUF5641"/>
</dbReference>
<dbReference type="VEuPathDB" id="VectorBase:AARA21_001858"/>
<protein>
    <submittedName>
        <fullName evidence="1">Uncharacterized protein</fullName>
    </submittedName>
</protein>
<dbReference type="VEuPathDB" id="VectorBase:AARA000018"/>
<name>A0A182HFM0_ANOAR</name>
<dbReference type="Pfam" id="PF18701">
    <property type="entry name" value="DUF5641"/>
    <property type="match status" value="1"/>
</dbReference>
<sequence length="290" mass="34240">MVVIERFSRWEKLVGSIARIHWLIKYLKHKFQGNIKCEDALNQEQYVKAEITLCIWAQKEHYEAEIKQMLSLKQIPRSSTIYKLCPFLDEQSVMRMRGRIGASPYVPYGTKYPIILSQKSRITFLLVDKFHRRYKHGNRETVVNELRQQYYVPKLRALIAHHEALTPNHFLLGSSSGIKQIEVHPTDIKSTLRSSWKLAQHLLDSFWRRWLREYLPVITRQDKWFTNIKDIKEGDVVFVIESGNRNTWRRGLVTKLIKGKDDHVRQAWVKTSTGLVRRPAVKLALIDVQH</sequence>
<accession>A0A182HFM0</accession>
<dbReference type="VEuPathDB" id="VectorBase:AARA21_013937"/>
<keyword evidence="2" id="KW-1185">Reference proteome</keyword>
<evidence type="ECO:0000313" key="2">
    <source>
        <dbReference type="Proteomes" id="UP000075840"/>
    </source>
</evidence>
<dbReference type="Proteomes" id="UP000075840">
    <property type="component" value="Unassembled WGS sequence"/>
</dbReference>
<dbReference type="EMBL" id="APCN01006374">
    <property type="status" value="NOT_ANNOTATED_CDS"/>
    <property type="molecule type" value="Genomic_DNA"/>
</dbReference>
<evidence type="ECO:0000313" key="1">
    <source>
        <dbReference type="EnsemblMetazoa" id="AARA000018-PA"/>
    </source>
</evidence>
<dbReference type="PANTHER" id="PTHR47331">
    <property type="entry name" value="PHD-TYPE DOMAIN-CONTAINING PROTEIN"/>
    <property type="match status" value="1"/>
</dbReference>
<organism evidence="1 2">
    <name type="scientific">Anopheles arabiensis</name>
    <name type="common">Mosquito</name>
    <dbReference type="NCBI Taxonomy" id="7173"/>
    <lineage>
        <taxon>Eukaryota</taxon>
        <taxon>Metazoa</taxon>
        <taxon>Ecdysozoa</taxon>
        <taxon>Arthropoda</taxon>
        <taxon>Hexapoda</taxon>
        <taxon>Insecta</taxon>
        <taxon>Pterygota</taxon>
        <taxon>Neoptera</taxon>
        <taxon>Endopterygota</taxon>
        <taxon>Diptera</taxon>
        <taxon>Nematocera</taxon>
        <taxon>Culicoidea</taxon>
        <taxon>Culicidae</taxon>
        <taxon>Anophelinae</taxon>
        <taxon>Anopheles</taxon>
    </lineage>
</organism>
<proteinExistence type="predicted"/>
<dbReference type="PANTHER" id="PTHR47331:SF1">
    <property type="entry name" value="GAG-LIKE PROTEIN"/>
    <property type="match status" value="1"/>
</dbReference>
<dbReference type="AlphaFoldDB" id="A0A182HFM0"/>